<keyword evidence="3" id="KW-1185">Reference proteome</keyword>
<dbReference type="InterPro" id="IPR007111">
    <property type="entry name" value="NACHT_NTPase"/>
</dbReference>
<dbReference type="Gene3D" id="3.40.50.300">
    <property type="entry name" value="P-loop containing nucleotide triphosphate hydrolases"/>
    <property type="match status" value="1"/>
</dbReference>
<dbReference type="InterPro" id="IPR027417">
    <property type="entry name" value="P-loop_NTPase"/>
</dbReference>
<evidence type="ECO:0000313" key="2">
    <source>
        <dbReference type="EMBL" id="QJE95200.1"/>
    </source>
</evidence>
<organism evidence="2 3">
    <name type="scientific">Luteolibacter luteus</name>
    <dbReference type="NCBI Taxonomy" id="2728835"/>
    <lineage>
        <taxon>Bacteria</taxon>
        <taxon>Pseudomonadati</taxon>
        <taxon>Verrucomicrobiota</taxon>
        <taxon>Verrucomicrobiia</taxon>
        <taxon>Verrucomicrobiales</taxon>
        <taxon>Verrucomicrobiaceae</taxon>
        <taxon>Luteolibacter</taxon>
    </lineage>
</organism>
<dbReference type="PROSITE" id="PS50837">
    <property type="entry name" value="NACHT"/>
    <property type="match status" value="1"/>
</dbReference>
<dbReference type="RefSeq" id="WP_169453421.1">
    <property type="nucleotide sequence ID" value="NZ_CP051774.1"/>
</dbReference>
<sequence length="794" mass="88428">MTNSPDLIPLSQKEAALRELSEDDFRDQLIRPLFLRKGFVHGEEMCGNDEEGKDCYFTTVDKMGVEMIYAVQTKTGNLNMASDASKNLLNAVTQMKMVMNTSVVNTKTKVKSKPSVGILCASGKINQAARKYIAQEVKEVNLRFMDHHEIINDVDALYPEYWVGISAKRNPYLVALYEELDASKDELSLVNILADLELTSAVSEEGYANLRLCRTFIKHEKSHGKLTQKPDFEEISGVAILSRRKQLLLIKGDGGFGKSTLLRRLAEIESKRTVGGHGSLVPVIMRSTSIVADDASILEMAAATTSKINKSMRDAGFTQSDLNEGNVLLLIDALDEASSDSQKQLLSAKVAKFHADFPKCKIVLTTRPHSFIGRCPFLSSFEEWNVLPLEIKEAQKLLNIAAKNKVIPVEKTAEVLRQLNQIHGIEINPLLVTIMTATADAQRKDIPANITELFAKFCEIMLGRWDSKKGFSQQFEGPLKHRLLGDLALYMHSQGLTSIPEEECEGYLRQRLEKLTDSGEKIDVLLEELVHRSGLLRIGEKGIEFRHLLLQEYFAGCAIKDSMVILPYMGDEWWRRVIVFYFGSNPDDSDGLLSTAVDSKLVTAGEKFCAAVTVGLASQACYFVDIPDRVEVLHWVCQTLAGNLNESSSDAKYPLNEFLVNYLMGRDAVASEIIKHLLSKAENGCDQSEVYHFWVTVGLIEAGNLEAAFGSIKAKKVKDPRLLIALYMGSFATSKARITSKVTKGIADDICEYLEPYVAHHRKELLKEFRSILLEARGGKLVEAISEVDVEVEA</sequence>
<dbReference type="AlphaFoldDB" id="A0A858RFY2"/>
<accession>A0A858RFY2</accession>
<dbReference type="Proteomes" id="UP000501812">
    <property type="component" value="Chromosome"/>
</dbReference>
<dbReference type="PANTHER" id="PTHR46844">
    <property type="entry name" value="SLR5058 PROTEIN"/>
    <property type="match status" value="1"/>
</dbReference>
<reference evidence="2 3" key="1">
    <citation type="submission" date="2020-04" db="EMBL/GenBank/DDBJ databases">
        <title>Luteolibacter sp. G-1-1-1 isolated from soil.</title>
        <authorList>
            <person name="Dahal R.H."/>
        </authorList>
    </citation>
    <scope>NUCLEOTIDE SEQUENCE [LARGE SCALE GENOMIC DNA]</scope>
    <source>
        <strain evidence="2 3">G-1-1-1</strain>
    </source>
</reference>
<dbReference type="KEGG" id="luo:HHL09_05230"/>
<proteinExistence type="predicted"/>
<evidence type="ECO:0000259" key="1">
    <source>
        <dbReference type="PROSITE" id="PS50837"/>
    </source>
</evidence>
<dbReference type="SUPFAM" id="SSF52540">
    <property type="entry name" value="P-loop containing nucleoside triphosphate hydrolases"/>
    <property type="match status" value="1"/>
</dbReference>
<feature type="domain" description="NACHT" evidence="1">
    <location>
        <begin position="246"/>
        <end position="368"/>
    </location>
</feature>
<name>A0A858RFY2_9BACT</name>
<dbReference type="PANTHER" id="PTHR46844:SF1">
    <property type="entry name" value="SLR5058 PROTEIN"/>
    <property type="match status" value="1"/>
</dbReference>
<protein>
    <submittedName>
        <fullName evidence="2">NACHT domain-containing protein</fullName>
    </submittedName>
</protein>
<dbReference type="Pfam" id="PF05729">
    <property type="entry name" value="NACHT"/>
    <property type="match status" value="1"/>
</dbReference>
<dbReference type="EMBL" id="CP051774">
    <property type="protein sequence ID" value="QJE95200.1"/>
    <property type="molecule type" value="Genomic_DNA"/>
</dbReference>
<gene>
    <name evidence="2" type="ORF">HHL09_05230</name>
</gene>
<evidence type="ECO:0000313" key="3">
    <source>
        <dbReference type="Proteomes" id="UP000501812"/>
    </source>
</evidence>